<evidence type="ECO:0000313" key="3">
    <source>
        <dbReference type="Proteomes" id="UP000070299"/>
    </source>
</evidence>
<dbReference type="EMBL" id="LSNE01000011">
    <property type="protein sequence ID" value="KXI27437.1"/>
    <property type="molecule type" value="Genomic_DNA"/>
</dbReference>
<gene>
    <name evidence="2" type="ORF">AX660_22240</name>
</gene>
<dbReference type="InterPro" id="IPR045865">
    <property type="entry name" value="ACT-like_dom_sf"/>
</dbReference>
<keyword evidence="3" id="KW-1185">Reference proteome</keyword>
<dbReference type="Gene3D" id="3.30.2130.10">
    <property type="entry name" value="VC0802-like"/>
    <property type="match status" value="1"/>
</dbReference>
<dbReference type="AlphaFoldDB" id="A0A148KMB9"/>
<dbReference type="STRING" id="1799789.AX660_22240"/>
<reference evidence="3" key="1">
    <citation type="submission" date="2016-02" db="EMBL/GenBank/DDBJ databases">
        <authorList>
            <person name="Schultz-Johansen M."/>
            <person name="Glaring M.A."/>
            <person name="Bech P.K."/>
            <person name="Stougaard P."/>
        </authorList>
    </citation>
    <scope>NUCLEOTIDE SEQUENCE [LARGE SCALE GENOMIC DNA]</scope>
    <source>
        <strain evidence="3">S66</strain>
    </source>
</reference>
<proteinExistence type="predicted"/>
<organism evidence="2 3">
    <name type="scientific">Paraglaciecola hydrolytica</name>
    <dbReference type="NCBI Taxonomy" id="1799789"/>
    <lineage>
        <taxon>Bacteria</taxon>
        <taxon>Pseudomonadati</taxon>
        <taxon>Pseudomonadota</taxon>
        <taxon>Gammaproteobacteria</taxon>
        <taxon>Alteromonadales</taxon>
        <taxon>Alteromonadaceae</taxon>
        <taxon>Paraglaciecola</taxon>
    </lineage>
</organism>
<protein>
    <recommendedName>
        <fullName evidence="1">CASTOR ACT domain-containing protein</fullName>
    </recommendedName>
</protein>
<dbReference type="InterPro" id="IPR027795">
    <property type="entry name" value="CASTOR_ACT_dom"/>
</dbReference>
<dbReference type="Pfam" id="PF13840">
    <property type="entry name" value="ACT_7"/>
    <property type="match status" value="1"/>
</dbReference>
<dbReference type="SUPFAM" id="SSF55021">
    <property type="entry name" value="ACT-like"/>
    <property type="match status" value="2"/>
</dbReference>
<comment type="caution">
    <text evidence="2">The sequence shown here is derived from an EMBL/GenBank/DDBJ whole genome shotgun (WGS) entry which is preliminary data.</text>
</comment>
<sequence>MAGETDLALLLTSMSPSLAQDEYVFTTVTDVKTALQTGISPKAMFVESEGTTLVLTVADTQLANLSFSGTYRCITLNVHSSLEAIGLTAAVSAALTKANISANVIAAYYHDHIFVPTDKAQAAMHALKSLTNEWLRRQ</sequence>
<name>A0A148KMB9_9ALTE</name>
<dbReference type="Proteomes" id="UP000070299">
    <property type="component" value="Unassembled WGS sequence"/>
</dbReference>
<accession>A0A148KMB9</accession>
<dbReference type="RefSeq" id="WP_068380918.1">
    <property type="nucleotide sequence ID" value="NZ_LSNE01000011.1"/>
</dbReference>
<evidence type="ECO:0000259" key="1">
    <source>
        <dbReference type="Pfam" id="PF13840"/>
    </source>
</evidence>
<dbReference type="PANTHER" id="PTHR39199">
    <property type="entry name" value="BLR5128 PROTEIN"/>
    <property type="match status" value="1"/>
</dbReference>
<feature type="domain" description="CASTOR ACT" evidence="1">
    <location>
        <begin position="71"/>
        <end position="128"/>
    </location>
</feature>
<dbReference type="OrthoDB" id="517867at2"/>
<dbReference type="PANTHER" id="PTHR39199:SF1">
    <property type="entry name" value="BLR5128 PROTEIN"/>
    <property type="match status" value="1"/>
</dbReference>
<evidence type="ECO:0000313" key="2">
    <source>
        <dbReference type="EMBL" id="KXI27437.1"/>
    </source>
</evidence>